<reference evidence="3 4" key="1">
    <citation type="submission" date="2021-07" db="EMBL/GenBank/DDBJ databases">
        <title>Paraburkholderia edwinii protects Aspergillus sp. from phenazines by acting as a toxin sponge.</title>
        <authorList>
            <person name="Dahlstrom K.M."/>
            <person name="Newman D.K."/>
        </authorList>
    </citation>
    <scope>NUCLEOTIDE SEQUENCE [LARGE SCALE GENOMIC DNA]</scope>
    <source>
        <strain evidence="3 4">Pe01</strain>
    </source>
</reference>
<feature type="chain" id="PRO_5046170242" evidence="2">
    <location>
        <begin position="19"/>
        <end position="118"/>
    </location>
</feature>
<sequence length="118" mass="12603">MKAFAGMAILLATTVTHAATPHLSEGVLVDDHGMTLYAFIGNGPPDQKSCEGDCARNFPPALAEQADRPSGDLTLMAMANGTSQWAYKGKPLYRGLIDKKPGDRHGDGLNQAWHTVQP</sequence>
<keyword evidence="4" id="KW-1185">Reference proteome</keyword>
<dbReference type="Proteomes" id="UP000826462">
    <property type="component" value="Chromosome 1"/>
</dbReference>
<evidence type="ECO:0000256" key="2">
    <source>
        <dbReference type="SAM" id="SignalP"/>
    </source>
</evidence>
<evidence type="ECO:0000313" key="4">
    <source>
        <dbReference type="Proteomes" id="UP000826462"/>
    </source>
</evidence>
<protein>
    <submittedName>
        <fullName evidence="3">Transcriptional regulator</fullName>
    </submittedName>
</protein>
<evidence type="ECO:0000313" key="3">
    <source>
        <dbReference type="EMBL" id="QYD67029.1"/>
    </source>
</evidence>
<dbReference type="InterPro" id="IPR005297">
    <property type="entry name" value="Lipoprotein_repeat"/>
</dbReference>
<dbReference type="Pfam" id="PF03640">
    <property type="entry name" value="Lipoprotein_15"/>
    <property type="match status" value="1"/>
</dbReference>
<proteinExistence type="predicted"/>
<gene>
    <name evidence="3" type="ORF">KZJ38_11440</name>
</gene>
<organism evidence="3 4">
    <name type="scientific">Paraburkholderia edwinii</name>
    <dbReference type="NCBI Taxonomy" id="2861782"/>
    <lineage>
        <taxon>Bacteria</taxon>
        <taxon>Pseudomonadati</taxon>
        <taxon>Pseudomonadota</taxon>
        <taxon>Betaproteobacteria</taxon>
        <taxon>Burkholderiales</taxon>
        <taxon>Burkholderiaceae</taxon>
        <taxon>Paraburkholderia</taxon>
    </lineage>
</organism>
<name>A0ABX8UJ38_9BURK</name>
<dbReference type="RefSeq" id="WP_219796023.1">
    <property type="nucleotide sequence ID" value="NZ_CP080095.1"/>
</dbReference>
<feature type="compositionally biased region" description="Basic and acidic residues" evidence="1">
    <location>
        <begin position="98"/>
        <end position="107"/>
    </location>
</feature>
<evidence type="ECO:0000256" key="1">
    <source>
        <dbReference type="SAM" id="MobiDB-lite"/>
    </source>
</evidence>
<feature type="signal peptide" evidence="2">
    <location>
        <begin position="1"/>
        <end position="18"/>
    </location>
</feature>
<feature type="region of interest" description="Disordered" evidence="1">
    <location>
        <begin position="98"/>
        <end position="118"/>
    </location>
</feature>
<accession>A0ABX8UJ38</accession>
<dbReference type="EMBL" id="CP080095">
    <property type="protein sequence ID" value="QYD67029.1"/>
    <property type="molecule type" value="Genomic_DNA"/>
</dbReference>
<dbReference type="PANTHER" id="PTHR39335:SF1">
    <property type="entry name" value="BLL4220 PROTEIN"/>
    <property type="match status" value="1"/>
</dbReference>
<dbReference type="PANTHER" id="PTHR39335">
    <property type="entry name" value="BLL4220 PROTEIN"/>
    <property type="match status" value="1"/>
</dbReference>
<keyword evidence="2" id="KW-0732">Signal</keyword>